<dbReference type="EMBL" id="OX451738">
    <property type="protein sequence ID" value="CAI8601634.1"/>
    <property type="molecule type" value="Genomic_DNA"/>
</dbReference>
<gene>
    <name evidence="1" type="ORF">VFH_III003880</name>
</gene>
<protein>
    <submittedName>
        <fullName evidence="1">Uncharacterized protein</fullName>
    </submittedName>
</protein>
<reference evidence="1 2" key="1">
    <citation type="submission" date="2023-01" db="EMBL/GenBank/DDBJ databases">
        <authorList>
            <person name="Kreplak J."/>
        </authorList>
    </citation>
    <scope>NUCLEOTIDE SEQUENCE [LARGE SCALE GENOMIC DNA]</scope>
</reference>
<name>A0AAV0ZTH0_VICFA</name>
<organism evidence="1 2">
    <name type="scientific">Vicia faba</name>
    <name type="common">Broad bean</name>
    <name type="synonym">Faba vulgaris</name>
    <dbReference type="NCBI Taxonomy" id="3906"/>
    <lineage>
        <taxon>Eukaryota</taxon>
        <taxon>Viridiplantae</taxon>
        <taxon>Streptophyta</taxon>
        <taxon>Embryophyta</taxon>
        <taxon>Tracheophyta</taxon>
        <taxon>Spermatophyta</taxon>
        <taxon>Magnoliopsida</taxon>
        <taxon>eudicotyledons</taxon>
        <taxon>Gunneridae</taxon>
        <taxon>Pentapetalae</taxon>
        <taxon>rosids</taxon>
        <taxon>fabids</taxon>
        <taxon>Fabales</taxon>
        <taxon>Fabaceae</taxon>
        <taxon>Papilionoideae</taxon>
        <taxon>50 kb inversion clade</taxon>
        <taxon>NPAAA clade</taxon>
        <taxon>Hologalegina</taxon>
        <taxon>IRL clade</taxon>
        <taxon>Fabeae</taxon>
        <taxon>Vicia</taxon>
    </lineage>
</organism>
<evidence type="ECO:0000313" key="1">
    <source>
        <dbReference type="EMBL" id="CAI8601634.1"/>
    </source>
</evidence>
<dbReference type="Proteomes" id="UP001157006">
    <property type="component" value="Chromosome 3"/>
</dbReference>
<proteinExistence type="predicted"/>
<keyword evidence="2" id="KW-1185">Reference proteome</keyword>
<sequence>MYLVKEIEKGNFVQEKARLLGSEIKHVRCSFCTTTFDPHSLFPNFVTTLTHLLTSFVESEQAINRHILDLTNETQWEVIGKTYLRCKNMANGLILRSLAREDVFFFSQEFIGPMNV</sequence>
<accession>A0AAV0ZTH0</accession>
<dbReference type="AlphaFoldDB" id="A0AAV0ZTH0"/>
<evidence type="ECO:0000313" key="2">
    <source>
        <dbReference type="Proteomes" id="UP001157006"/>
    </source>
</evidence>